<accession>N6X718</accession>
<feature type="domain" description="ART-PolyVal-like" evidence="3">
    <location>
        <begin position="804"/>
        <end position="920"/>
    </location>
</feature>
<dbReference type="RefSeq" id="WP_004582873.1">
    <property type="nucleotide sequence ID" value="NZ_AP028878.1"/>
</dbReference>
<gene>
    <name evidence="5" type="ORF">J057_01640</name>
</gene>
<dbReference type="Pfam" id="PF18760">
    <property type="entry name" value="ART-PolyVal"/>
    <property type="match status" value="1"/>
</dbReference>
<evidence type="ECO:0000256" key="1">
    <source>
        <dbReference type="SAM" id="Coils"/>
    </source>
</evidence>
<protein>
    <recommendedName>
        <fullName evidence="7">Large polyvalent protein associated domain-containing protein</fullName>
    </recommendedName>
</protein>
<feature type="region of interest" description="Disordered" evidence="2">
    <location>
        <begin position="1"/>
        <end position="33"/>
    </location>
</feature>
<dbReference type="Proteomes" id="UP000013165">
    <property type="component" value="Unassembled WGS sequence"/>
</dbReference>
<keyword evidence="1" id="KW-0175">Coiled coil</keyword>
<dbReference type="OrthoDB" id="9041348at2"/>
<proteinExistence type="predicted"/>
<dbReference type="InterPro" id="IPR040738">
    <property type="entry name" value="LPD22"/>
</dbReference>
<evidence type="ECO:0000259" key="4">
    <source>
        <dbReference type="Pfam" id="PF18834"/>
    </source>
</evidence>
<evidence type="ECO:0008006" key="7">
    <source>
        <dbReference type="Google" id="ProtNLM"/>
    </source>
</evidence>
<dbReference type="PATRIC" id="fig|626887.3.peg.308"/>
<reference evidence="5 6" key="1">
    <citation type="journal article" date="2013" name="Genome Announc.">
        <title>Genome Sequence of the Polycyclic Aromatic Hydrocarbon-Degrading Bacterium Strain Marinobacter nanhaiticus D15-8WT.</title>
        <authorList>
            <person name="Cui Z."/>
            <person name="Gao W."/>
            <person name="Li Q."/>
            <person name="Xu G."/>
            <person name="Zheng L."/>
        </authorList>
    </citation>
    <scope>NUCLEOTIDE SEQUENCE [LARGE SCALE GENOMIC DNA]</scope>
    <source>
        <strain evidence="5 6">D15-8W</strain>
    </source>
</reference>
<organism evidence="5 6">
    <name type="scientific">Marinobacter nanhaiticus D15-8W</name>
    <dbReference type="NCBI Taxonomy" id="626887"/>
    <lineage>
        <taxon>Bacteria</taxon>
        <taxon>Pseudomonadati</taxon>
        <taxon>Pseudomonadota</taxon>
        <taxon>Gammaproteobacteria</taxon>
        <taxon>Pseudomonadales</taxon>
        <taxon>Marinobacteraceae</taxon>
        <taxon>Marinobacter</taxon>
    </lineage>
</organism>
<evidence type="ECO:0000256" key="2">
    <source>
        <dbReference type="SAM" id="MobiDB-lite"/>
    </source>
</evidence>
<feature type="compositionally biased region" description="Polar residues" evidence="2">
    <location>
        <begin position="7"/>
        <end position="23"/>
    </location>
</feature>
<dbReference type="eggNOG" id="ENOG502ZABJ">
    <property type="taxonomic scope" value="Bacteria"/>
</dbReference>
<sequence>MNKYTEAVSQLTGTQSQEQQTPAPENKYSKAVSSLAEQRRSVLARSVNQAVTEQPDDLAYIRRLSEDTGLSPYIVRENRDDIERRVKQREMGAQIEGFSQPGKEWLSRPDNLGVAQDDLPALRALDDAIANRDWYAQDSVDKLIGSVKTGAINVRQAGSSVAATPALNRIAEFDRLDSLLNEGGREQALGYIRENDRALAGTALKADMLRYIGADDVERADLRAMAQEQISAAGTEIAVQETQRQDIPQDPLQMQAARDGTVGGVLSAIAKDPGMIARLTTESIVTSLPTLAAGALTGPLGAAGASFSTERGLGLVSALRESGIDTTNPDAIIQALTDPAFLEDAQRRSEMKALGVSMLDLVGAGIASRSLSPSSVAGRTLSARQRELINIFAQMPVQGVQEAAGEATGQFLADGEVNQAEVALEAIGGFFGATADVVAFSGGRVFDGIVNNANNYRRAKRDREYLTAVKDAANQSKLRQRDPKAMKELLDRLSESGPVNEMYISGKDFQELFQSNNMDPAEYAQKMESVGEQYYESLVTGGDIAVSVSDFASVIAPTEVADAFIQRSRTKTDGMSPAEADQWIQEQARPALDAIINYDGDQAGAGAQRVYDNVTEQLMATGMDRGAAERHASLYRAFFGVMGEVEGVDPFDLYQQYSLSITRERPGVLQSDDLAALDPLLNRIREGDIPGPDTEDANLRQTAADIASLQAELDRLGIDLQSTDNATARAELGRVVYGTGETNADTVLSQDEMQVDEVTDSEEIRRILDQYQRRQSPEQQVTFRTVGGREVDQSWREATSFRGNDGQPAPLYRGSSRQLTGSDFQPESLGFATQNPSAALGVWFTSDRSDAGRYGNVSEYYADIRNPRVYSSDSIPEFNSAEDAAALREQLKSEGYDGIVFDYTDVDGPIHAIAFEPDQVITGATESFNQDVGGKRGVIRIDRANRNFNIELLANADLSTFLHESGHFFLEVLGDLAQAEGASQRVQGQYQALLDWFGVESREQIGTEQHEQFARGFEAYLMEGKAPTPELQSVFARFRAWLLAIYKRLRALDVDLTDEVRNVMDRILATDEDIERAREGASMTDTLGDIAAMEWTEQERAQYRDVVADAKEAATAELTTRQMKDLRKTNEKWYKDELERVRDEVRQSLNNDPTYQVLAHLQHGKQPDGTSLPDSLNAVKLSRGILVAQYGEAFLKQLPGPGNKQHSGPYLYSREGGIDPQVMADIYGFSSGDELVQTLVASRPMREVVEERATQIMRERYPDINLTGEAAEAAIAAVHNDKAAERMLLELKKLHGKSRFSRNPMTPARVMREAAVRLVNGQRVNDIRPDLYRRAESRAAREAFEAATNSDFDVAFDAKQRQLLNHYLYREAVKARDESESILEYVRRFDKKATRQRIGKAGGEYLEQIDALIDQYEFRRVSLRQIQRRRSLEAWAQEQSENGLDPAIPESVMRQAERVNYKEVPFEELVGIRDAIQSIEHLARTKNKLLSSQYKREFAETVDDIVSSIEASHEIKREPPQFVRGKLSQLKDWGDQYVAAHAKPEFIFEYLDGNKSMGPVWQALFKPMADAENAENRMTGETMEKLTEIMKPFKEEQRAHWFTQKQYLPEVGVSMTKSNMIALALNWGNEGNREAVRRGYDWTDEQVMSVLNRLSQDEWQMVQSIWDLVDSFWPQIAQLQKDLVGVAPEKVESAPIQTRHGTFKGGYYPLKYDPRRSFLQFRRDEGVNTQDLFENNFLRPATKKGHTVERVGSAGQSVRLDMAVLGEHIYQVIHDLTHRKAIIDVDRLLGNVRVRHAIEGSAGREAYRQLRPWLQAIANDTKLPTLPWERVISHMRAGGTIVNMGWKFTTAIVQPLGYLQSVDQIGAKYAWKGLRDFFGSPTKMKKQVDFVFERSEAMKNRQRTFDRDVRDYARKLEREGKMDQVRQSFFWMTGMLDMSVSVPTWLGAYRKAMEGGVENIAKGDEAGAIDYADQAVRESQSSGAVKDLARIQRGNEAFRAFTMFYSYFSALFNLLRRRRQDLSLGNINVPQFAASMALLWLAPAILGELVAGRGPNDDEEWAQWAARQGMLYPLSTMIGLRDVANAVLTPYGFNASPAYDGLDQTARALQIPYKAMTGEELKRTDVKSAVLATSYWGHLPGRQAWITGEYLFDLMEGNERPENPAEFAKGIMFSRPADER</sequence>
<comment type="caution">
    <text evidence="5">The sequence shown here is derived from an EMBL/GenBank/DDBJ whole genome shotgun (WGS) entry which is preliminary data.</text>
</comment>
<dbReference type="HOGENOM" id="CLU_233072_0_0_6"/>
<keyword evidence="6" id="KW-1185">Reference proteome</keyword>
<dbReference type="InterPro" id="IPR049522">
    <property type="entry name" value="ART-PolyVal_dom"/>
</dbReference>
<dbReference type="EMBL" id="APLQ01000008">
    <property type="protein sequence ID" value="ENO16933.1"/>
    <property type="molecule type" value="Genomic_DNA"/>
</dbReference>
<name>N6X718_9GAMM</name>
<feature type="coiled-coil region" evidence="1">
    <location>
        <begin position="699"/>
        <end position="726"/>
    </location>
</feature>
<dbReference type="STRING" id="626887.J057_01640"/>
<feature type="domain" description="Large polyvalent protein associated" evidence="4">
    <location>
        <begin position="46"/>
        <end position="129"/>
    </location>
</feature>
<evidence type="ECO:0000259" key="3">
    <source>
        <dbReference type="Pfam" id="PF18760"/>
    </source>
</evidence>
<evidence type="ECO:0000313" key="6">
    <source>
        <dbReference type="Proteomes" id="UP000013165"/>
    </source>
</evidence>
<evidence type="ECO:0000313" key="5">
    <source>
        <dbReference type="EMBL" id="ENO16933.1"/>
    </source>
</evidence>
<dbReference type="Pfam" id="PF18834">
    <property type="entry name" value="LPD22"/>
    <property type="match status" value="1"/>
</dbReference>